<proteinExistence type="predicted"/>
<protein>
    <submittedName>
        <fullName evidence="1">Uncharacterized protein</fullName>
    </submittedName>
</protein>
<dbReference type="Proteomes" id="UP000012089">
    <property type="component" value="Unassembled WGS sequence"/>
</dbReference>
<accession>M6HBP7</accession>
<evidence type="ECO:0000313" key="2">
    <source>
        <dbReference type="Proteomes" id="UP000012089"/>
    </source>
</evidence>
<dbReference type="AlphaFoldDB" id="M6HBP7"/>
<dbReference type="EMBL" id="AFMF02000033">
    <property type="protein sequence ID" value="EMM94743.1"/>
    <property type="molecule type" value="Genomic_DNA"/>
</dbReference>
<reference evidence="1 2" key="1">
    <citation type="submission" date="2013-01" db="EMBL/GenBank/DDBJ databases">
        <authorList>
            <person name="Harkins D.M."/>
            <person name="Durkin A.S."/>
            <person name="Brinkac L.M."/>
            <person name="Haft D.H."/>
            <person name="Selengut J.D."/>
            <person name="Sanka R."/>
            <person name="DePew J."/>
            <person name="Purushe J."/>
            <person name="Tulsiani S.M."/>
            <person name="Graham G.C."/>
            <person name="Burns M.-A."/>
            <person name="Dohnt M.F."/>
            <person name="Smythe L.D."/>
            <person name="McKay D.B."/>
            <person name="Craig S.B."/>
            <person name="Vinetz J.M."/>
            <person name="Sutton G.G."/>
            <person name="Nierman W.C."/>
            <person name="Fouts D.E."/>
        </authorList>
    </citation>
    <scope>NUCLEOTIDE SEQUENCE [LARGE SCALE GENOMIC DNA]</scope>
    <source>
        <strain evidence="1 2">LT2156</strain>
    </source>
</reference>
<gene>
    <name evidence="1" type="ORF">LEP1GSC158_1760</name>
</gene>
<sequence>MDGFGTSSKVIEAACFSLSETIGVTIHKPEINRHYDGSYNTISLTIDHSFFQSLFATRLF</sequence>
<evidence type="ECO:0000313" key="1">
    <source>
        <dbReference type="EMBL" id="EMM94743.1"/>
    </source>
</evidence>
<organism evidence="1 2">
    <name type="scientific">Leptospira interrogans serovar Zanoni str. LT2156</name>
    <dbReference type="NCBI Taxonomy" id="1001601"/>
    <lineage>
        <taxon>Bacteria</taxon>
        <taxon>Pseudomonadati</taxon>
        <taxon>Spirochaetota</taxon>
        <taxon>Spirochaetia</taxon>
        <taxon>Leptospirales</taxon>
        <taxon>Leptospiraceae</taxon>
        <taxon>Leptospira</taxon>
    </lineage>
</organism>
<name>M6HBP7_LEPIR</name>
<comment type="caution">
    <text evidence="1">The sequence shown here is derived from an EMBL/GenBank/DDBJ whole genome shotgun (WGS) entry which is preliminary data.</text>
</comment>